<protein>
    <submittedName>
        <fullName evidence="1">Uncharacterized protein</fullName>
    </submittedName>
</protein>
<comment type="caution">
    <text evidence="1">The sequence shown here is derived from an EMBL/GenBank/DDBJ whole genome shotgun (WGS) entry which is preliminary data.</text>
</comment>
<evidence type="ECO:0000313" key="1">
    <source>
        <dbReference type="EMBL" id="KAJ9057035.1"/>
    </source>
</evidence>
<name>A0ACC2S3Y3_9FUNG</name>
<organism evidence="1 2">
    <name type="scientific">Entomophthora muscae</name>
    <dbReference type="NCBI Taxonomy" id="34485"/>
    <lineage>
        <taxon>Eukaryota</taxon>
        <taxon>Fungi</taxon>
        <taxon>Fungi incertae sedis</taxon>
        <taxon>Zoopagomycota</taxon>
        <taxon>Entomophthoromycotina</taxon>
        <taxon>Entomophthoromycetes</taxon>
        <taxon>Entomophthorales</taxon>
        <taxon>Entomophthoraceae</taxon>
        <taxon>Entomophthora</taxon>
    </lineage>
</organism>
<sequence length="895" mass="99457">MGRDCATCKARKLRLEEEARERELLKNSPKPNRPHFKVGRPSDDLKVTYIPPDQIEPSKVKKVTPLQRRSPKTWSSNYTPHVSPKKSVPRPQTSLAPSRKQIRTRSSASLHIPARCLSQNSMQSQSLSSPWSQDLSPCSSQASLQSPSPKSNQTVLDLKSYLRQCNWFNFDPNSNIPLADYFLPLHRGARQGRSKVTFEPFSLEVQKRIKEGLSVYPTRIPACTIRQRVISTPKPLTWILPNSRCSTPPTYSQPSTGAPSRFPSLECTPIPRRKGHAPIGQLSNGEFHLGNTFKPPSNNHLYGCDDLTIGLGLASASKPFYSCSSPKDFSAAFTAHHSLNAASSYQLETASPDQFCNDDMDSILYGELSLLEVNPLTIAANVPLPKEQAKECFIASCLPLPDDLCTDCFEATCLPLPEDQASECFEATCLPLPEDQEEECFEATCLPLPEDQAFECFEATCLPLPEDQEEECFEATCLPLPEDQEEECFEATCLPLPEDQAFECFEATCLPLPEDQEEECFEATCLPLPEDQEEECFEATCLPLPEDQEEECFEATCLPLPEDQEEECFEATCLPLPEDQEEECFEATCLPLPEDQEKECFEATCLPLPEDQAFECFEATCLPLPEDQEEECFEATCLPLPEDQEEECFEASCMPLPIDQPTECLEATSCPLSKTFEAERVRSSNVSLQLDQPRECLGSTCSPVPVNCPRELTEVSSTLLPDCPKEKSDSLSSCTSGALCVEPSKAGSSSEASERSSSSLTGASALDVERHEKSELDTIHKIPMPDDAGTLQPVLGEIKLPIQLRLNQGAKRKLFWVGNGHWETIKFLTKLNLALLGIYLLIFIFALVTSDGFNLKVTLQLLSGVPGNAKHYFWTQLVICIDLVQEGIGFLTQLF</sequence>
<gene>
    <name evidence="1" type="ORF">DSO57_1026346</name>
</gene>
<keyword evidence="2" id="KW-1185">Reference proteome</keyword>
<dbReference type="Proteomes" id="UP001165960">
    <property type="component" value="Unassembled WGS sequence"/>
</dbReference>
<evidence type="ECO:0000313" key="2">
    <source>
        <dbReference type="Proteomes" id="UP001165960"/>
    </source>
</evidence>
<dbReference type="EMBL" id="QTSX02005833">
    <property type="protein sequence ID" value="KAJ9057035.1"/>
    <property type="molecule type" value="Genomic_DNA"/>
</dbReference>
<reference evidence="1" key="1">
    <citation type="submission" date="2022-04" db="EMBL/GenBank/DDBJ databases">
        <title>Genome of the entomopathogenic fungus Entomophthora muscae.</title>
        <authorList>
            <person name="Elya C."/>
            <person name="Lovett B.R."/>
            <person name="Lee E."/>
            <person name="Macias A.M."/>
            <person name="Hajek A.E."/>
            <person name="De Bivort B.L."/>
            <person name="Kasson M.T."/>
            <person name="De Fine Licht H.H."/>
            <person name="Stajich J.E."/>
        </authorList>
    </citation>
    <scope>NUCLEOTIDE SEQUENCE</scope>
    <source>
        <strain evidence="1">Berkeley</strain>
    </source>
</reference>
<accession>A0ACC2S3Y3</accession>
<proteinExistence type="predicted"/>